<dbReference type="InterPro" id="IPR021401">
    <property type="entry name" value="DUF3040"/>
</dbReference>
<evidence type="ECO:0000313" key="3">
    <source>
        <dbReference type="EMBL" id="RRD29392.1"/>
    </source>
</evidence>
<keyword evidence="2" id="KW-0472">Membrane</keyword>
<feature type="transmembrane region" description="Helical" evidence="2">
    <location>
        <begin position="68"/>
        <end position="89"/>
    </location>
</feature>
<dbReference type="Pfam" id="PF11239">
    <property type="entry name" value="DUF3040"/>
    <property type="match status" value="1"/>
</dbReference>
<evidence type="ECO:0000256" key="1">
    <source>
        <dbReference type="SAM" id="MobiDB-lite"/>
    </source>
</evidence>
<keyword evidence="2" id="KW-0812">Transmembrane</keyword>
<keyword evidence="2" id="KW-1133">Transmembrane helix</keyword>
<feature type="region of interest" description="Disordered" evidence="1">
    <location>
        <begin position="13"/>
        <end position="40"/>
    </location>
</feature>
<proteinExistence type="predicted"/>
<keyword evidence="4" id="KW-1185">Reference proteome</keyword>
<dbReference type="Proteomes" id="UP000271272">
    <property type="component" value="Unassembled WGS sequence"/>
</dbReference>
<protein>
    <submittedName>
        <fullName evidence="3">DUF3040 domain-containing protein</fullName>
    </submittedName>
</protein>
<organism evidence="3 4">
    <name type="scientific">Actinomyces bowdenii</name>
    <dbReference type="NCBI Taxonomy" id="131109"/>
    <lineage>
        <taxon>Bacteria</taxon>
        <taxon>Bacillati</taxon>
        <taxon>Actinomycetota</taxon>
        <taxon>Actinomycetes</taxon>
        <taxon>Actinomycetales</taxon>
        <taxon>Actinomycetaceae</taxon>
        <taxon>Actinomyces</taxon>
    </lineage>
</organism>
<sequence>MALSEREQQVLRDLESQLHQEDPALADSLERDERRLTRPSPRHVGAGVALVLVGLSLLVGGVSVGHGLVSILLGVAGFAIAVWGVSLALTRVSSGPKGPIPSPPRRGPKRPNGRRGSGPSFMDRQSERWDRRRDSQG</sequence>
<feature type="region of interest" description="Disordered" evidence="1">
    <location>
        <begin position="93"/>
        <end position="137"/>
    </location>
</feature>
<reference evidence="3 4" key="1">
    <citation type="submission" date="2018-11" db="EMBL/GenBank/DDBJ databases">
        <title>Genomes From Bacteria Associated with the Canine Oral Cavity: a Test Case for Automated Genome-Based Taxonomic Assignment.</title>
        <authorList>
            <person name="Coil D.A."/>
            <person name="Jospin G."/>
            <person name="Darling A.E."/>
            <person name="Wallis C."/>
            <person name="Davis I.J."/>
            <person name="Harris S."/>
            <person name="Eisen J.A."/>
            <person name="Holcombe L.J."/>
            <person name="O'Flynn C."/>
        </authorList>
    </citation>
    <scope>NUCLEOTIDE SEQUENCE [LARGE SCALE GENOMIC DNA]</scope>
    <source>
        <strain evidence="3 4">OH5050</strain>
    </source>
</reference>
<dbReference type="RefSeq" id="WP_124933612.1">
    <property type="nucleotide sequence ID" value="NZ_JAGFOU010000007.1"/>
</dbReference>
<feature type="compositionally biased region" description="Basic and acidic residues" evidence="1">
    <location>
        <begin position="124"/>
        <end position="137"/>
    </location>
</feature>
<evidence type="ECO:0000256" key="2">
    <source>
        <dbReference type="SAM" id="Phobius"/>
    </source>
</evidence>
<accession>A0A3P1V5B7</accession>
<name>A0A3P1V5B7_9ACTO</name>
<dbReference type="EMBL" id="RQZC01000007">
    <property type="protein sequence ID" value="RRD29392.1"/>
    <property type="molecule type" value="Genomic_DNA"/>
</dbReference>
<feature type="transmembrane region" description="Helical" evidence="2">
    <location>
        <begin position="44"/>
        <end position="62"/>
    </location>
</feature>
<gene>
    <name evidence="3" type="ORF">EII10_06065</name>
</gene>
<dbReference type="AlphaFoldDB" id="A0A3P1V5B7"/>
<feature type="compositionally biased region" description="Basic and acidic residues" evidence="1">
    <location>
        <begin position="13"/>
        <end position="36"/>
    </location>
</feature>
<evidence type="ECO:0000313" key="4">
    <source>
        <dbReference type="Proteomes" id="UP000271272"/>
    </source>
</evidence>
<comment type="caution">
    <text evidence="3">The sequence shown here is derived from an EMBL/GenBank/DDBJ whole genome shotgun (WGS) entry which is preliminary data.</text>
</comment>
<dbReference type="OrthoDB" id="5244024at2"/>